<evidence type="ECO:0000256" key="6">
    <source>
        <dbReference type="SAM" id="MobiDB-lite"/>
    </source>
</evidence>
<feature type="domain" description="NFD4 C-terminal" evidence="9">
    <location>
        <begin position="490"/>
        <end position="690"/>
    </location>
</feature>
<sequence>MRNTVTNPAQIPFHERDGEYDAEQQMDINSVKHMDPIHQWFALHLPNLLLLPQILPILRSIHSRHRLPLERRRRQRRPPLRPPLLRRRRHHHHRRRQGAVDRAFGGRNPVRFAGYFMMWMSVAGVVPPPPVPVMCLYMLVAAHAQSFFNTANVVTAVHNFPNYGGTIVGIMKKQRTRRLKIEDPIVARSCYKETSSGVLPLKVINENYRKASREAVILASLHTSLILNQKPINRKVNNESYHKASPEAVILASLHTSLIFNQKPINRERSVTLTVAVVATTRYPRFCGVIEIHKCVGYNGAVTAITGFLGLSGAILIQAYQTIFKDKPTSFLLMLATFPTFNTLLLMCFVRIYRTSEGDEKKHLNGFSLIALIIAAYLMVIIILENILSLPLLAHIFTFVILILLLASPLCIAIKAQLSESRSISSTSEIGEEPLMDDPNQFAAEKIHARQDLSGYHQIHSSADQEIDTNVKKTLQLGENLNLLQAMCTSSFWLLFVAMACGMGSGLATVNNISQIGESLGYTNLETSSLVSLWSIWNFLGRFGAGYISDYFLHMNGWARPVFMAITLATMSIGHAVIASGFPGALYIGSVLVGVCYGSQWSLMPTIASEIFGVVHMGTIFNTITIASPVGSYFLSVRVVGYIYDREASMEGDTCIGTHCFMLSFFIMSSAALLGFLAALILLFRTRKFYQQVVLRRLRQSVGE</sequence>
<accession>A0A4S4EP63</accession>
<dbReference type="InterPro" id="IPR010658">
    <property type="entry name" value="Nodulin-like"/>
</dbReference>
<keyword evidence="3 7" id="KW-1133">Transmembrane helix</keyword>
<dbReference type="Pfam" id="PF23262">
    <property type="entry name" value="NFD4_C"/>
    <property type="match status" value="1"/>
</dbReference>
<feature type="transmembrane region" description="Helical" evidence="7">
    <location>
        <begin position="295"/>
        <end position="319"/>
    </location>
</feature>
<evidence type="ECO:0000256" key="4">
    <source>
        <dbReference type="ARBA" id="ARBA00023136"/>
    </source>
</evidence>
<comment type="similarity">
    <text evidence="5">Belongs to the major facilitator superfamily. Phosphate:H(+) symporter (TC 2.A.1.9) family.</text>
</comment>
<comment type="caution">
    <text evidence="10">The sequence shown here is derived from an EMBL/GenBank/DDBJ whole genome shotgun (WGS) entry which is preliminary data.</text>
</comment>
<evidence type="ECO:0000259" key="9">
    <source>
        <dbReference type="Pfam" id="PF23262"/>
    </source>
</evidence>
<feature type="transmembrane region" description="Helical" evidence="7">
    <location>
        <begin position="561"/>
        <end position="578"/>
    </location>
</feature>
<proteinExistence type="inferred from homology"/>
<keyword evidence="2 7" id="KW-0812">Transmembrane</keyword>
<comment type="subcellular location">
    <subcellularLocation>
        <location evidence="1">Membrane</location>
        <topology evidence="1">Multi-pass membrane protein</topology>
    </subcellularLocation>
</comment>
<feature type="region of interest" description="Disordered" evidence="6">
    <location>
        <begin position="1"/>
        <end position="20"/>
    </location>
</feature>
<feature type="region of interest" description="Disordered" evidence="6">
    <location>
        <begin position="69"/>
        <end position="101"/>
    </location>
</feature>
<feature type="transmembrane region" description="Helical" evidence="7">
    <location>
        <begin position="390"/>
        <end position="414"/>
    </location>
</feature>
<reference evidence="10 11" key="1">
    <citation type="journal article" date="2018" name="Proc. Natl. Acad. Sci. U.S.A.">
        <title>Draft genome sequence of Camellia sinensis var. sinensis provides insights into the evolution of the tea genome and tea quality.</title>
        <authorList>
            <person name="Wei C."/>
            <person name="Yang H."/>
            <person name="Wang S."/>
            <person name="Zhao J."/>
            <person name="Liu C."/>
            <person name="Gao L."/>
            <person name="Xia E."/>
            <person name="Lu Y."/>
            <person name="Tai Y."/>
            <person name="She G."/>
            <person name="Sun J."/>
            <person name="Cao H."/>
            <person name="Tong W."/>
            <person name="Gao Q."/>
            <person name="Li Y."/>
            <person name="Deng W."/>
            <person name="Jiang X."/>
            <person name="Wang W."/>
            <person name="Chen Q."/>
            <person name="Zhang S."/>
            <person name="Li H."/>
            <person name="Wu J."/>
            <person name="Wang P."/>
            <person name="Li P."/>
            <person name="Shi C."/>
            <person name="Zheng F."/>
            <person name="Jian J."/>
            <person name="Huang B."/>
            <person name="Shan D."/>
            <person name="Shi M."/>
            <person name="Fang C."/>
            <person name="Yue Y."/>
            <person name="Li F."/>
            <person name="Li D."/>
            <person name="Wei S."/>
            <person name="Han B."/>
            <person name="Jiang C."/>
            <person name="Yin Y."/>
            <person name="Xia T."/>
            <person name="Zhang Z."/>
            <person name="Bennetzen J.L."/>
            <person name="Zhao S."/>
            <person name="Wan X."/>
        </authorList>
    </citation>
    <scope>NUCLEOTIDE SEQUENCE [LARGE SCALE GENOMIC DNA]</scope>
    <source>
        <strain evidence="11">cv. Shuchazao</strain>
        <tissue evidence="10">Leaf</tissue>
    </source>
</reference>
<protein>
    <recommendedName>
        <fullName evidence="12">Nodulin-like domain-containing protein</fullName>
    </recommendedName>
</protein>
<evidence type="ECO:0000256" key="1">
    <source>
        <dbReference type="ARBA" id="ARBA00004141"/>
    </source>
</evidence>
<feature type="domain" description="Nodulin-like" evidence="8">
    <location>
        <begin position="111"/>
        <end position="172"/>
    </location>
</feature>
<evidence type="ECO:0000256" key="3">
    <source>
        <dbReference type="ARBA" id="ARBA00022989"/>
    </source>
</evidence>
<dbReference type="STRING" id="542762.A0A4S4EP63"/>
<dbReference type="PANTHER" id="PTHR21576">
    <property type="entry name" value="UNCHARACTERIZED NODULIN-LIKE PROTEIN"/>
    <property type="match status" value="1"/>
</dbReference>
<feature type="transmembrane region" description="Helical" evidence="7">
    <location>
        <begin position="492"/>
        <end position="510"/>
    </location>
</feature>
<dbReference type="EMBL" id="SDRB02003267">
    <property type="protein sequence ID" value="THG18025.1"/>
    <property type="molecule type" value="Genomic_DNA"/>
</dbReference>
<dbReference type="AlphaFoldDB" id="A0A4S4EP63"/>
<dbReference type="Pfam" id="PF06813">
    <property type="entry name" value="Nodulin-like"/>
    <property type="match status" value="2"/>
</dbReference>
<feature type="transmembrane region" description="Helical" evidence="7">
    <location>
        <begin position="656"/>
        <end position="684"/>
    </location>
</feature>
<evidence type="ECO:0000256" key="5">
    <source>
        <dbReference type="ARBA" id="ARBA00044504"/>
    </source>
</evidence>
<evidence type="ECO:0000313" key="11">
    <source>
        <dbReference type="Proteomes" id="UP000306102"/>
    </source>
</evidence>
<dbReference type="GO" id="GO:0016020">
    <property type="term" value="C:membrane"/>
    <property type="evidence" value="ECO:0007669"/>
    <property type="project" value="UniProtKB-SubCell"/>
</dbReference>
<organism evidence="10 11">
    <name type="scientific">Camellia sinensis var. sinensis</name>
    <name type="common">China tea</name>
    <dbReference type="NCBI Taxonomy" id="542762"/>
    <lineage>
        <taxon>Eukaryota</taxon>
        <taxon>Viridiplantae</taxon>
        <taxon>Streptophyta</taxon>
        <taxon>Embryophyta</taxon>
        <taxon>Tracheophyta</taxon>
        <taxon>Spermatophyta</taxon>
        <taxon>Magnoliopsida</taxon>
        <taxon>eudicotyledons</taxon>
        <taxon>Gunneridae</taxon>
        <taxon>Pentapetalae</taxon>
        <taxon>asterids</taxon>
        <taxon>Ericales</taxon>
        <taxon>Theaceae</taxon>
        <taxon>Camellia</taxon>
    </lineage>
</organism>
<feature type="transmembrane region" description="Helical" evidence="7">
    <location>
        <begin position="611"/>
        <end position="636"/>
    </location>
</feature>
<evidence type="ECO:0000256" key="2">
    <source>
        <dbReference type="ARBA" id="ARBA00022692"/>
    </source>
</evidence>
<keyword evidence="11" id="KW-1185">Reference proteome</keyword>
<feature type="transmembrane region" description="Helical" evidence="7">
    <location>
        <begin position="331"/>
        <end position="352"/>
    </location>
</feature>
<dbReference type="Gene3D" id="1.20.1250.20">
    <property type="entry name" value="MFS general substrate transporter like domains"/>
    <property type="match status" value="1"/>
</dbReference>
<evidence type="ECO:0000256" key="7">
    <source>
        <dbReference type="SAM" id="Phobius"/>
    </source>
</evidence>
<dbReference type="SUPFAM" id="SSF103473">
    <property type="entry name" value="MFS general substrate transporter"/>
    <property type="match status" value="1"/>
</dbReference>
<dbReference type="InterPro" id="IPR056555">
    <property type="entry name" value="NFD4_C"/>
</dbReference>
<evidence type="ECO:0000259" key="8">
    <source>
        <dbReference type="Pfam" id="PF06813"/>
    </source>
</evidence>
<feature type="transmembrane region" description="Helical" evidence="7">
    <location>
        <begin position="584"/>
        <end position="604"/>
    </location>
</feature>
<dbReference type="PANTHER" id="PTHR21576:SF133">
    <property type="entry name" value="NODULIN-LIKE DOMAIN-CONTAINING PROTEIN"/>
    <property type="match status" value="1"/>
</dbReference>
<feature type="transmembrane region" description="Helical" evidence="7">
    <location>
        <begin position="364"/>
        <end position="384"/>
    </location>
</feature>
<dbReference type="InterPro" id="IPR036259">
    <property type="entry name" value="MFS_trans_sf"/>
</dbReference>
<evidence type="ECO:0000313" key="10">
    <source>
        <dbReference type="EMBL" id="THG18025.1"/>
    </source>
</evidence>
<feature type="compositionally biased region" description="Basic residues" evidence="6">
    <location>
        <begin position="69"/>
        <end position="97"/>
    </location>
</feature>
<keyword evidence="4 7" id="KW-0472">Membrane</keyword>
<name>A0A4S4EP63_CAMSN</name>
<evidence type="ECO:0008006" key="12">
    <source>
        <dbReference type="Google" id="ProtNLM"/>
    </source>
</evidence>
<dbReference type="Proteomes" id="UP000306102">
    <property type="component" value="Unassembled WGS sequence"/>
</dbReference>
<gene>
    <name evidence="10" type="ORF">TEA_013522</name>
</gene>
<feature type="domain" description="Nodulin-like" evidence="8">
    <location>
        <begin position="302"/>
        <end position="414"/>
    </location>
</feature>